<evidence type="ECO:0000259" key="8">
    <source>
        <dbReference type="PROSITE" id="PS50020"/>
    </source>
</evidence>
<accession>A0A8X7NC53</accession>
<evidence type="ECO:0000256" key="1">
    <source>
        <dbReference type="ARBA" id="ARBA00004123"/>
    </source>
</evidence>
<organism evidence="10 11">
    <name type="scientific">Tilletia walkeri</name>
    <dbReference type="NCBI Taxonomy" id="117179"/>
    <lineage>
        <taxon>Eukaryota</taxon>
        <taxon>Fungi</taxon>
        <taxon>Dikarya</taxon>
        <taxon>Basidiomycota</taxon>
        <taxon>Ustilaginomycotina</taxon>
        <taxon>Exobasidiomycetes</taxon>
        <taxon>Tilletiales</taxon>
        <taxon>Tilletiaceae</taxon>
        <taxon>Tilletia</taxon>
    </lineage>
</organism>
<dbReference type="PROSITE" id="PS51676">
    <property type="entry name" value="FF"/>
    <property type="match status" value="2"/>
</dbReference>
<reference evidence="10" key="2">
    <citation type="journal article" date="2019" name="IMA Fungus">
        <title>Genome sequencing and comparison of five Tilletia species to identify candidate genes for the detection of regulated species infecting wheat.</title>
        <authorList>
            <person name="Nguyen H.D.T."/>
            <person name="Sultana T."/>
            <person name="Kesanakurti P."/>
            <person name="Hambleton S."/>
        </authorList>
    </citation>
    <scope>NUCLEOTIDE SEQUENCE</scope>
    <source>
        <strain evidence="10">DAOMC 236422</strain>
    </source>
</reference>
<feature type="compositionally biased region" description="Pro residues" evidence="7">
    <location>
        <begin position="171"/>
        <end position="186"/>
    </location>
</feature>
<feature type="compositionally biased region" description="Basic and acidic residues" evidence="7">
    <location>
        <begin position="758"/>
        <end position="771"/>
    </location>
</feature>
<evidence type="ECO:0000313" key="10">
    <source>
        <dbReference type="EMBL" id="KAE8269535.1"/>
    </source>
</evidence>
<keyword evidence="2" id="KW-0507">mRNA processing</keyword>
<evidence type="ECO:0000259" key="9">
    <source>
        <dbReference type="PROSITE" id="PS51676"/>
    </source>
</evidence>
<dbReference type="InterPro" id="IPR039726">
    <property type="entry name" value="Prp40-like"/>
</dbReference>
<keyword evidence="5" id="KW-0539">Nucleus</keyword>
<feature type="region of interest" description="Disordered" evidence="7">
    <location>
        <begin position="666"/>
        <end position="771"/>
    </location>
</feature>
<feature type="domain" description="FF" evidence="9">
    <location>
        <begin position="462"/>
        <end position="523"/>
    </location>
</feature>
<dbReference type="GO" id="GO:0005685">
    <property type="term" value="C:U1 snRNP"/>
    <property type="evidence" value="ECO:0007669"/>
    <property type="project" value="TreeGrafter"/>
</dbReference>
<feature type="domain" description="WW" evidence="8">
    <location>
        <begin position="58"/>
        <end position="85"/>
    </location>
</feature>
<evidence type="ECO:0000313" key="11">
    <source>
        <dbReference type="Proteomes" id="UP000078113"/>
    </source>
</evidence>
<dbReference type="CDD" id="cd00201">
    <property type="entry name" value="WW"/>
    <property type="match status" value="2"/>
</dbReference>
<dbReference type="PANTHER" id="PTHR11864">
    <property type="entry name" value="PRE-MRNA-PROCESSING PROTEIN PRP40"/>
    <property type="match status" value="1"/>
</dbReference>
<keyword evidence="3" id="KW-0677">Repeat</keyword>
<comment type="subcellular location">
    <subcellularLocation>
        <location evidence="1">Nucleus</location>
    </subcellularLocation>
</comment>
<dbReference type="Gene3D" id="1.10.10.440">
    <property type="entry name" value="FF domain"/>
    <property type="match status" value="2"/>
</dbReference>
<reference evidence="10" key="1">
    <citation type="submission" date="2016-04" db="EMBL/GenBank/DDBJ databases">
        <authorList>
            <person name="Nguyen H.D."/>
            <person name="Samba Siva P."/>
            <person name="Cullis J."/>
            <person name="Levesque C.A."/>
            <person name="Hambleton S."/>
        </authorList>
    </citation>
    <scope>NUCLEOTIDE SEQUENCE</scope>
    <source>
        <strain evidence="10">DAOMC 236422</strain>
    </source>
</reference>
<dbReference type="InterPro" id="IPR036020">
    <property type="entry name" value="WW_dom_sf"/>
</dbReference>
<evidence type="ECO:0000256" key="4">
    <source>
        <dbReference type="ARBA" id="ARBA00023187"/>
    </source>
</evidence>
<gene>
    <name evidence="10" type="ORF">A4X09_0g2798</name>
</gene>
<feature type="domain" description="FF" evidence="9">
    <location>
        <begin position="240"/>
        <end position="294"/>
    </location>
</feature>
<dbReference type="EMBL" id="LWDG02000089">
    <property type="protein sequence ID" value="KAE8269535.1"/>
    <property type="molecule type" value="Genomic_DNA"/>
</dbReference>
<dbReference type="InterPro" id="IPR001202">
    <property type="entry name" value="WW_dom"/>
</dbReference>
<comment type="caution">
    <text evidence="10">The sequence shown here is derived from an EMBL/GenBank/DDBJ whole genome shotgun (WGS) entry which is preliminary data.</text>
</comment>
<dbReference type="SMART" id="SM00456">
    <property type="entry name" value="WW"/>
    <property type="match status" value="2"/>
</dbReference>
<dbReference type="AlphaFoldDB" id="A0A8X7NC53"/>
<dbReference type="PROSITE" id="PS50020">
    <property type="entry name" value="WW_DOMAIN_2"/>
    <property type="match status" value="2"/>
</dbReference>
<dbReference type="Proteomes" id="UP000078113">
    <property type="component" value="Unassembled WGS sequence"/>
</dbReference>
<feature type="coiled-coil region" evidence="6">
    <location>
        <begin position="579"/>
        <end position="632"/>
    </location>
</feature>
<dbReference type="PANTHER" id="PTHR11864:SF0">
    <property type="entry name" value="PRP40 PRE-MRNA PROCESSING FACTOR 40 HOMOLOG A (YEAST)"/>
    <property type="match status" value="1"/>
</dbReference>
<feature type="compositionally biased region" description="Low complexity" evidence="7">
    <location>
        <begin position="728"/>
        <end position="741"/>
    </location>
</feature>
<dbReference type="Gene3D" id="2.20.70.10">
    <property type="match status" value="2"/>
</dbReference>
<dbReference type="GO" id="GO:0071004">
    <property type="term" value="C:U2-type prespliceosome"/>
    <property type="evidence" value="ECO:0007669"/>
    <property type="project" value="TreeGrafter"/>
</dbReference>
<dbReference type="GO" id="GO:0003723">
    <property type="term" value="F:RNA binding"/>
    <property type="evidence" value="ECO:0007669"/>
    <property type="project" value="TreeGrafter"/>
</dbReference>
<dbReference type="GO" id="GO:0045292">
    <property type="term" value="P:mRNA cis splicing, via spliceosome"/>
    <property type="evidence" value="ECO:0007669"/>
    <property type="project" value="InterPro"/>
</dbReference>
<feature type="compositionally biased region" description="Basic and acidic residues" evidence="7">
    <location>
        <begin position="666"/>
        <end position="693"/>
    </location>
</feature>
<name>A0A8X7NC53_9BASI</name>
<feature type="region of interest" description="Disordered" evidence="7">
    <location>
        <begin position="96"/>
        <end position="212"/>
    </location>
</feature>
<dbReference type="SUPFAM" id="SSF51045">
    <property type="entry name" value="WW domain"/>
    <property type="match status" value="2"/>
</dbReference>
<keyword evidence="11" id="KW-1185">Reference proteome</keyword>
<feature type="domain" description="WW" evidence="8">
    <location>
        <begin position="17"/>
        <end position="44"/>
    </location>
</feature>
<dbReference type="InterPro" id="IPR036517">
    <property type="entry name" value="FF_domain_sf"/>
</dbReference>
<proteinExistence type="predicted"/>
<evidence type="ECO:0000256" key="7">
    <source>
        <dbReference type="SAM" id="MobiDB-lite"/>
    </source>
</evidence>
<keyword evidence="6" id="KW-0175">Coiled coil</keyword>
<dbReference type="SUPFAM" id="SSF81698">
    <property type="entry name" value="FF domain"/>
    <property type="match status" value="2"/>
</dbReference>
<dbReference type="Pfam" id="PF01846">
    <property type="entry name" value="FF"/>
    <property type="match status" value="2"/>
</dbReference>
<dbReference type="SMART" id="SM00441">
    <property type="entry name" value="FF"/>
    <property type="match status" value="2"/>
</dbReference>
<keyword evidence="4" id="KW-0508">mRNA splicing</keyword>
<evidence type="ECO:0000256" key="2">
    <source>
        <dbReference type="ARBA" id="ARBA00022664"/>
    </source>
</evidence>
<feature type="compositionally biased region" description="Polar residues" evidence="7">
    <location>
        <begin position="121"/>
        <end position="137"/>
    </location>
</feature>
<dbReference type="Pfam" id="PF00397">
    <property type="entry name" value="WW"/>
    <property type="match status" value="2"/>
</dbReference>
<evidence type="ECO:0000256" key="6">
    <source>
        <dbReference type="SAM" id="Coils"/>
    </source>
</evidence>
<sequence>MASDGGSLSPSGSGSIWSEHKAADGRTYWHHKVNKTSVWEKPEDLWTSRERALHATSWKSYKAADGRTYYVHSQTQESKWTVPPEIQRILDTIPAEENDVPTPGSSSVANTQAANAAGSPVTATAPQRSGFDSQTPDADSKLVYAGPPPGFASPASAAVASPALSSGLAPGPAPGPPPQMPGPAPKPLYSGVVPGAAPGPPPGAPPIRLGGSSGLPALPSAAAAAAAASTSASDLAFSSKDAAESAFIDLLRSKGVNIKWTWEDTIRHIVTEPMYKALKTLAERKAAFGKYIRELQEAEAKERQERKEKLLPLWRDLIQGYGKAPDGTGEAKVKVYTSFDTAEKWFSGKKEWNAAASREEAKELYGIIQKESREKEEAFNREIRHRNMDMLMSLFKTFEADVFTTWADAHRTALSSEEFQSDEHLGSMDPTDMLIVWEEHMKTVEKDESDRLTKITEVEQTKARKNRKAFVELLQELKTHGGIKAGTTWSTVYKVIHDDERLVQMLGQPGSTPLELFYDLVDELDTELDERLASLEETLKKKGFQLSDVLPAAGDAEVKEVGEWTGFAKVVEGEHKLTNEELEQCYEEMRRRVEHEQGRARARAERRLRHAIDELRYEMKRIEFSAEELELAYDDIVAKLDAECPEFKAEKDEAVRKGAWEKFVRRHKEKAEERKDHRERERDPERRDRDRSAVDPLAEGGAKSSSSGSRKRKGLPLLPAESSPGDPPQGSRAQSRSRSPAGGSGAARGGISSSSGTRRTDRDRAARRSGV</sequence>
<protein>
    <submittedName>
        <fullName evidence="10">Uncharacterized protein</fullName>
    </submittedName>
</protein>
<dbReference type="FunFam" id="1.10.10.440:FF:000013">
    <property type="entry name" value="pre-mRNA-processing protein 40A isoform X1"/>
    <property type="match status" value="1"/>
</dbReference>
<feature type="compositionally biased region" description="Low complexity" evidence="7">
    <location>
        <begin position="152"/>
        <end position="170"/>
    </location>
</feature>
<evidence type="ECO:0000256" key="3">
    <source>
        <dbReference type="ARBA" id="ARBA00022737"/>
    </source>
</evidence>
<evidence type="ECO:0000256" key="5">
    <source>
        <dbReference type="ARBA" id="ARBA00023242"/>
    </source>
</evidence>
<feature type="compositionally biased region" description="Polar residues" evidence="7">
    <location>
        <begin position="103"/>
        <end position="114"/>
    </location>
</feature>
<dbReference type="InterPro" id="IPR002713">
    <property type="entry name" value="FF_domain"/>
</dbReference>